<name>A0A0D9WM74_9ORYZ</name>
<dbReference type="PANTHER" id="PTHR31205">
    <property type="entry name" value="ACTIN CROSS-LINKING PROTEIN (DUF569)"/>
    <property type="match status" value="1"/>
</dbReference>
<evidence type="ECO:0000256" key="1">
    <source>
        <dbReference type="SAM" id="MobiDB-lite"/>
    </source>
</evidence>
<dbReference type="InterPro" id="IPR054726">
    <property type="entry name" value="Ubiq_DUF569-assoc"/>
</dbReference>
<dbReference type="AlphaFoldDB" id="A0A0D9WM74"/>
<dbReference type="PANTHER" id="PTHR31205:SF3">
    <property type="entry name" value="OS06G0161100 PROTEIN"/>
    <property type="match status" value="1"/>
</dbReference>
<feature type="region of interest" description="Disordered" evidence="1">
    <location>
        <begin position="398"/>
        <end position="442"/>
    </location>
</feature>
<reference evidence="4" key="2">
    <citation type="submission" date="2013-12" db="EMBL/GenBank/DDBJ databases">
        <authorList>
            <person name="Yu Y."/>
            <person name="Lee S."/>
            <person name="de Baynast K."/>
            <person name="Wissotski M."/>
            <person name="Liu L."/>
            <person name="Talag J."/>
            <person name="Goicoechea J."/>
            <person name="Angelova A."/>
            <person name="Jetty R."/>
            <person name="Kudrna D."/>
            <person name="Golser W."/>
            <person name="Rivera L."/>
            <person name="Zhang J."/>
            <person name="Wing R."/>
        </authorList>
    </citation>
    <scope>NUCLEOTIDE SEQUENCE</scope>
</reference>
<accession>A0A0D9WM74</accession>
<reference evidence="3" key="3">
    <citation type="submission" date="2015-04" db="UniProtKB">
        <authorList>
            <consortium name="EnsemblPlants"/>
        </authorList>
    </citation>
    <scope>IDENTIFICATION</scope>
</reference>
<sequence length="442" mass="50356">MGTTKELKSIQQLFKQHRNRPPHPAFEFINPRFAHAGAMLHRAEIRGSDFSVGSKRRFHMHIRCSAKCLYAPNRNRLNEHHLFFHADDDGSGVSLRPHRASLNAAWTVHLIGSGSDPHDDAAGGERLHHLLLHSAAYGRYLAATDTPAASVLGGHHQVAQRDFDRLDDESVLWHASRLGSGDAVLLRHATGRYLHDSDGTTVTIASSDAKKTRWIVETMTIGSRDCMPTFPNPSQAQQELFIRNIRFIRAIPHGVFSDNWNTFQFSGRSVNGLKNELARRAAVDLVMKYSMCIRAGCHGRLTPLVIDLLPRSTDNLDVILLMTEETKSCSQDKEAGKEAAKESLSEHLVTDPQLALSNYQRAQNEVVCRERKNRINRAQYEDKRRNIRWNDLTSEQKKRTVKELKEDSDELSKQENHIREWKEKEADAKETYDRSLLRHQQE</sequence>
<evidence type="ECO:0000313" key="4">
    <source>
        <dbReference type="Proteomes" id="UP000032180"/>
    </source>
</evidence>
<feature type="domain" description="DUF569" evidence="2">
    <location>
        <begin position="243"/>
        <end position="321"/>
    </location>
</feature>
<dbReference type="Pfam" id="PF22932">
    <property type="entry name" value="Ubiq_DUF_assoc"/>
    <property type="match status" value="1"/>
</dbReference>
<dbReference type="STRING" id="77586.A0A0D9WM74"/>
<dbReference type="SUPFAM" id="SSF50405">
    <property type="entry name" value="Actin-crosslinking proteins"/>
    <property type="match status" value="1"/>
</dbReference>
<organism evidence="3 4">
    <name type="scientific">Leersia perrieri</name>
    <dbReference type="NCBI Taxonomy" id="77586"/>
    <lineage>
        <taxon>Eukaryota</taxon>
        <taxon>Viridiplantae</taxon>
        <taxon>Streptophyta</taxon>
        <taxon>Embryophyta</taxon>
        <taxon>Tracheophyta</taxon>
        <taxon>Spermatophyta</taxon>
        <taxon>Magnoliopsida</taxon>
        <taxon>Liliopsida</taxon>
        <taxon>Poales</taxon>
        <taxon>Poaceae</taxon>
        <taxon>BOP clade</taxon>
        <taxon>Oryzoideae</taxon>
        <taxon>Oryzeae</taxon>
        <taxon>Oryzinae</taxon>
        <taxon>Leersia</taxon>
    </lineage>
</organism>
<reference evidence="3 4" key="1">
    <citation type="submission" date="2012-08" db="EMBL/GenBank/DDBJ databases">
        <title>Oryza genome evolution.</title>
        <authorList>
            <person name="Wing R.A."/>
        </authorList>
    </citation>
    <scope>NUCLEOTIDE SEQUENCE</scope>
</reference>
<evidence type="ECO:0000313" key="3">
    <source>
        <dbReference type="EnsemblPlants" id="LPERR06G03730.1"/>
    </source>
</evidence>
<evidence type="ECO:0000259" key="2">
    <source>
        <dbReference type="Pfam" id="PF22932"/>
    </source>
</evidence>
<keyword evidence="4" id="KW-1185">Reference proteome</keyword>
<dbReference type="Gramene" id="LPERR06G03730.1">
    <property type="protein sequence ID" value="LPERR06G03730.1"/>
    <property type="gene ID" value="LPERR06G03730"/>
</dbReference>
<protein>
    <recommendedName>
        <fullName evidence="2">DUF569 domain-containing protein</fullName>
    </recommendedName>
</protein>
<proteinExistence type="predicted"/>
<dbReference type="InterPro" id="IPR008999">
    <property type="entry name" value="Actin-crosslinking"/>
</dbReference>
<dbReference type="HOGENOM" id="CLU_046057_3_1_1"/>
<dbReference type="Proteomes" id="UP000032180">
    <property type="component" value="Chromosome 6"/>
</dbReference>
<dbReference type="EnsemblPlants" id="LPERR06G03730.1">
    <property type="protein sequence ID" value="LPERR06G03730.1"/>
    <property type="gene ID" value="LPERR06G03730"/>
</dbReference>